<dbReference type="OMA" id="HISIFEY"/>
<reference evidence="16 17" key="1">
    <citation type="journal article" date="2018" name="Sci. Rep.">
        <title>Comparative analysis of the Pocillopora damicornis genome highlights role of immune system in coral evolution.</title>
        <authorList>
            <person name="Cunning R."/>
            <person name="Bay R.A."/>
            <person name="Gillette P."/>
            <person name="Baker A.C."/>
            <person name="Traylor-Knowles N."/>
        </authorList>
    </citation>
    <scope>NUCLEOTIDE SEQUENCE [LARGE SCALE GENOMIC DNA]</scope>
    <source>
        <strain evidence="16">RSMAS</strain>
        <tissue evidence="16">Whole animal</tissue>
    </source>
</reference>
<keyword evidence="5 12" id="KW-0808">Transferase</keyword>
<dbReference type="Gene3D" id="1.20.930.20">
    <property type="entry name" value="Adaptor protein Cbl, N-terminal domain"/>
    <property type="match status" value="1"/>
</dbReference>
<evidence type="ECO:0000256" key="10">
    <source>
        <dbReference type="ARBA" id="ARBA00022837"/>
    </source>
</evidence>
<evidence type="ECO:0000256" key="5">
    <source>
        <dbReference type="ARBA" id="ARBA00022679"/>
    </source>
</evidence>
<dbReference type="GO" id="GO:0005886">
    <property type="term" value="C:plasma membrane"/>
    <property type="evidence" value="ECO:0007669"/>
    <property type="project" value="TreeGrafter"/>
</dbReference>
<comment type="subcellular location">
    <subcellularLocation>
        <location evidence="2">Cytoplasm</location>
    </subcellularLocation>
</comment>
<keyword evidence="7 11" id="KW-0863">Zinc-finger</keyword>
<feature type="compositionally biased region" description="Polar residues" evidence="13">
    <location>
        <begin position="475"/>
        <end position="500"/>
    </location>
</feature>
<feature type="compositionally biased region" description="Polar residues" evidence="13">
    <location>
        <begin position="826"/>
        <end position="840"/>
    </location>
</feature>
<dbReference type="SUPFAM" id="SSF57850">
    <property type="entry name" value="RING/U-box"/>
    <property type="match status" value="1"/>
</dbReference>
<accession>A0A3M6UR70</accession>
<dbReference type="PROSITE" id="PS00518">
    <property type="entry name" value="ZF_RING_1"/>
    <property type="match status" value="1"/>
</dbReference>
<proteinExistence type="predicted"/>
<evidence type="ECO:0000259" key="15">
    <source>
        <dbReference type="PROSITE" id="PS51506"/>
    </source>
</evidence>
<dbReference type="InterPro" id="IPR036860">
    <property type="entry name" value="SH2_dom_sf"/>
</dbReference>
<feature type="region of interest" description="Disordered" evidence="13">
    <location>
        <begin position="771"/>
        <end position="846"/>
    </location>
</feature>
<keyword evidence="6 12" id="KW-0479">Metal-binding</keyword>
<evidence type="ECO:0000256" key="12">
    <source>
        <dbReference type="RuleBase" id="RU367001"/>
    </source>
</evidence>
<sequence length="951" mass="107992">MIGCMMASRDQRHRRTRKLSSNWLKMAAPPSRGTRFFSRIQDALTHAVTPRLQIDRKTIEKTWKLMDKVVKHCQNQRLSLKNSPPYILDILPDTYQHLKLIISKYEDRMHILNDCEYFRIYIENLIKQSKLAIKLFKDGKEKMYDENSTYRRSLTKLSLVFSHMLAEVKAIFPQGTYIGDGFRITKYDAAEFWRKNFGIGKTTVSWKQFRQTLQTVHHISSGLEAMALKSTIDLTCNDHISIFEYDVFTRLFQPWSHLLQNWNLLAVTHPGYCAFMTYDEVKARLCKHMDKPGSYIFRLSCTRLGQWAIGYVTPEHTILQTIPQNKSLCQALIDGAREGYYLYPDGNSDNPDVSHHLITPPDEHITVTEEQYELYCEMGSTFQLCKICAENNKDVRLEPCGHLMCHMCLDQWQETGGEGCPFCRSEIKDMQAIVVDPFVPHLEEETMAVRAAENQENHLDGEDDEIMEDPSQWVSTIDSRPHGTQQGRYPHLQQENTEQSRSSEDAPPPLPQRRNLQFNSQSPTSPTLVVTHVSPFASPGTSSRSSPLSSPWNSPRNSPRASPNVSPHNSPHVSPCGSPHNSPSLLRKVPPPPPPSTLDEDSPPAVPERRYKHRGTNVENKENKPGTKTSKHESNRRDTVGYADIAAANVTHDSFGQNQNKTNYAQLTYPHPDAAESTDRERSRPGEATMAEICANEEATSYDFPLPIIAERERSRGEKSNKENGLRDNTTDLQSVADPFAEDPFESNGKSKNAPFDDDFVKGPLVVALPPTRSQSYNSGMPRKTHAHSDKNTLPSRVFTKARSTDDVLEDPTYSNVRRDHGRHPGQTNDFESNGNPTSNSHHDRTLRPALLTRNSWAGAEAKNFSNPTYGSQGLDPNKLEGKGEHRPTRSRLPDEDPNLDAMQFYEEDFTILQAQGYSREEITRALIVADNNFALARKILREFSQGTRKL</sequence>
<feature type="compositionally biased region" description="Polar residues" evidence="13">
    <location>
        <begin position="514"/>
        <end position="528"/>
    </location>
</feature>
<dbReference type="FunFam" id="1.20.930.20:FF:000001">
    <property type="entry name" value="E3 ubiquitin-protein ligase CBL"/>
    <property type="match status" value="1"/>
</dbReference>
<dbReference type="Pfam" id="PF02262">
    <property type="entry name" value="Cbl_N"/>
    <property type="match status" value="1"/>
</dbReference>
<comment type="pathway">
    <text evidence="3 12">Protein modification; protein ubiquitination.</text>
</comment>
<evidence type="ECO:0000256" key="11">
    <source>
        <dbReference type="PROSITE-ProRule" id="PRU00175"/>
    </source>
</evidence>
<dbReference type="SUPFAM" id="SSF55550">
    <property type="entry name" value="SH2 domain"/>
    <property type="match status" value="1"/>
</dbReference>
<protein>
    <recommendedName>
        <fullName evidence="12">E3 ubiquitin-protein ligase CBL</fullName>
        <ecNumber evidence="12">2.3.2.27</ecNumber>
    </recommendedName>
</protein>
<feature type="compositionally biased region" description="Basic and acidic residues" evidence="13">
    <location>
        <begin position="712"/>
        <end position="730"/>
    </location>
</feature>
<gene>
    <name evidence="16" type="ORF">pdam_00020398</name>
</gene>
<evidence type="ECO:0000259" key="14">
    <source>
        <dbReference type="PROSITE" id="PS50089"/>
    </source>
</evidence>
<dbReference type="InterPro" id="IPR015940">
    <property type="entry name" value="UBA"/>
</dbReference>
<evidence type="ECO:0000313" key="17">
    <source>
        <dbReference type="Proteomes" id="UP000275408"/>
    </source>
</evidence>
<dbReference type="FunFam" id="1.10.238.10:FF:000022">
    <property type="entry name" value="E3 ubiquitin-protein ligase CBL"/>
    <property type="match status" value="1"/>
</dbReference>
<dbReference type="InterPro" id="IPR024159">
    <property type="entry name" value="Cbl_PTB"/>
</dbReference>
<dbReference type="SUPFAM" id="SSF47668">
    <property type="entry name" value="N-terminal domain of cbl (N-cbl)"/>
    <property type="match status" value="1"/>
</dbReference>
<dbReference type="SMART" id="SM00184">
    <property type="entry name" value="RING"/>
    <property type="match status" value="1"/>
</dbReference>
<dbReference type="EC" id="2.3.2.27" evidence="12"/>
<dbReference type="Gene3D" id="1.10.8.10">
    <property type="entry name" value="DNA helicase RuvA subunit, C-terminal domain"/>
    <property type="match status" value="1"/>
</dbReference>
<dbReference type="InterPro" id="IPR017907">
    <property type="entry name" value="Znf_RING_CS"/>
</dbReference>
<dbReference type="CDD" id="cd09920">
    <property type="entry name" value="SH2_Cbl-b_TKB"/>
    <property type="match status" value="1"/>
</dbReference>
<dbReference type="InterPro" id="IPR001841">
    <property type="entry name" value="Znf_RING"/>
</dbReference>
<keyword evidence="17" id="KW-1185">Reference proteome</keyword>
<dbReference type="GO" id="GO:0030971">
    <property type="term" value="F:receptor tyrosine kinase binding"/>
    <property type="evidence" value="ECO:0007669"/>
    <property type="project" value="TreeGrafter"/>
</dbReference>
<dbReference type="Pfam" id="PF02762">
    <property type="entry name" value="Cbl_N3"/>
    <property type="match status" value="1"/>
</dbReference>
<comment type="function">
    <text evidence="12">E3 ubiquitin-protein ligase which accepts ubiquitin from specific E2 ubiquitin-conjugating enzymes, and transfers it to substrates, generally promoting their degradation by the proteasome.</text>
</comment>
<evidence type="ECO:0000256" key="7">
    <source>
        <dbReference type="ARBA" id="ARBA00022771"/>
    </source>
</evidence>
<evidence type="ECO:0000256" key="4">
    <source>
        <dbReference type="ARBA" id="ARBA00022490"/>
    </source>
</evidence>
<dbReference type="InterPro" id="IPR003153">
    <property type="entry name" value="Adaptor_Cbl_N_hlx"/>
</dbReference>
<dbReference type="EMBL" id="RCHS01000932">
    <property type="protein sequence ID" value="RMX56057.1"/>
    <property type="molecule type" value="Genomic_DNA"/>
</dbReference>
<organism evidence="16 17">
    <name type="scientific">Pocillopora damicornis</name>
    <name type="common">Cauliflower coral</name>
    <name type="synonym">Millepora damicornis</name>
    <dbReference type="NCBI Taxonomy" id="46731"/>
    <lineage>
        <taxon>Eukaryota</taxon>
        <taxon>Metazoa</taxon>
        <taxon>Cnidaria</taxon>
        <taxon>Anthozoa</taxon>
        <taxon>Hexacorallia</taxon>
        <taxon>Scleractinia</taxon>
        <taxon>Astrocoeniina</taxon>
        <taxon>Pocilloporidae</taxon>
        <taxon>Pocillopora</taxon>
    </lineage>
</organism>
<evidence type="ECO:0000256" key="8">
    <source>
        <dbReference type="ARBA" id="ARBA00022786"/>
    </source>
</evidence>
<dbReference type="FunFam" id="3.30.40.10:FF:000015">
    <property type="entry name" value="E3 ubiquitin-protein ligase CBL"/>
    <property type="match status" value="1"/>
</dbReference>
<dbReference type="Gene3D" id="3.30.505.10">
    <property type="entry name" value="SH2 domain"/>
    <property type="match status" value="1"/>
</dbReference>
<feature type="compositionally biased region" description="Basic and acidic residues" evidence="13">
    <location>
        <begin position="619"/>
        <end position="639"/>
    </location>
</feature>
<dbReference type="GO" id="GO:0005509">
    <property type="term" value="F:calcium ion binding"/>
    <property type="evidence" value="ECO:0007669"/>
    <property type="project" value="UniProtKB-UniRule"/>
</dbReference>
<dbReference type="Proteomes" id="UP000275408">
    <property type="component" value="Unassembled WGS sequence"/>
</dbReference>
<dbReference type="PROSITE" id="PS51506">
    <property type="entry name" value="CBL_PTB"/>
    <property type="match status" value="1"/>
</dbReference>
<feature type="domain" description="RING-type" evidence="14">
    <location>
        <begin position="385"/>
        <end position="424"/>
    </location>
</feature>
<dbReference type="InterPro" id="IPR011992">
    <property type="entry name" value="EF-hand-dom_pair"/>
</dbReference>
<dbReference type="InterPro" id="IPR013083">
    <property type="entry name" value="Znf_RING/FYVE/PHD"/>
</dbReference>
<dbReference type="GO" id="GO:0007166">
    <property type="term" value="P:cell surface receptor signaling pathway"/>
    <property type="evidence" value="ECO:0007669"/>
    <property type="project" value="InterPro"/>
</dbReference>
<dbReference type="Gene3D" id="1.10.238.10">
    <property type="entry name" value="EF-hand"/>
    <property type="match status" value="1"/>
</dbReference>
<dbReference type="GO" id="GO:0023051">
    <property type="term" value="P:regulation of signaling"/>
    <property type="evidence" value="ECO:0007669"/>
    <property type="project" value="InterPro"/>
</dbReference>
<dbReference type="InterPro" id="IPR036537">
    <property type="entry name" value="Adaptor_Cbl_N_dom_sf"/>
</dbReference>
<keyword evidence="10 12" id="KW-0106">Calcium</keyword>
<evidence type="ECO:0000313" key="16">
    <source>
        <dbReference type="EMBL" id="RMX56057.1"/>
    </source>
</evidence>
<dbReference type="SMART" id="SM00165">
    <property type="entry name" value="UBA"/>
    <property type="match status" value="1"/>
</dbReference>
<comment type="domain">
    <text evidence="12">The N-terminus is composed of the phosphotyrosine binding (PTB) domain, a short linker region and the RING-type zinc finger. The PTB domain, which is also called TKB (tyrosine kinase binding) domain, is composed of three different subdomains: a four-helix bundle (4H), a calcium-binding EF hand and a divergent SH2 domain.</text>
</comment>
<keyword evidence="9 12" id="KW-0862">Zinc</keyword>
<dbReference type="GO" id="GO:0061630">
    <property type="term" value="F:ubiquitin protein ligase activity"/>
    <property type="evidence" value="ECO:0007669"/>
    <property type="project" value="UniProtKB-EC"/>
</dbReference>
<keyword evidence="8 12" id="KW-0833">Ubl conjugation pathway</keyword>
<feature type="domain" description="Cbl-PTB" evidence="15">
    <location>
        <begin position="50"/>
        <end position="355"/>
    </location>
</feature>
<evidence type="ECO:0000256" key="3">
    <source>
        <dbReference type="ARBA" id="ARBA00004906"/>
    </source>
</evidence>
<evidence type="ECO:0000256" key="13">
    <source>
        <dbReference type="SAM" id="MobiDB-lite"/>
    </source>
</evidence>
<dbReference type="GO" id="GO:0005737">
    <property type="term" value="C:cytoplasm"/>
    <property type="evidence" value="ECO:0007669"/>
    <property type="project" value="UniProtKB-SubCell"/>
</dbReference>
<feature type="region of interest" description="Disordered" evidence="13">
    <location>
        <begin position="712"/>
        <end position="735"/>
    </location>
</feature>
<feature type="compositionally biased region" description="Basic and acidic residues" evidence="13">
    <location>
        <begin position="878"/>
        <end position="895"/>
    </location>
</feature>
<dbReference type="InterPro" id="IPR014742">
    <property type="entry name" value="Adaptor_Cbl_SH2-like"/>
</dbReference>
<evidence type="ECO:0000256" key="9">
    <source>
        <dbReference type="ARBA" id="ARBA00022833"/>
    </source>
</evidence>
<feature type="region of interest" description="Disordered" evidence="13">
    <location>
        <begin position="475"/>
        <end position="644"/>
    </location>
</feature>
<feature type="compositionally biased region" description="Low complexity" evidence="13">
    <location>
        <begin position="534"/>
        <end position="567"/>
    </location>
</feature>
<dbReference type="OrthoDB" id="7237699at2759"/>
<dbReference type="GO" id="GO:0001784">
    <property type="term" value="F:phosphotyrosine residue binding"/>
    <property type="evidence" value="ECO:0007669"/>
    <property type="project" value="UniProtKB-UniRule"/>
</dbReference>
<dbReference type="UniPathway" id="UPA00143"/>
<name>A0A3M6UR70_POCDA</name>
<dbReference type="Gene3D" id="3.30.40.10">
    <property type="entry name" value="Zinc/RING finger domain, C3HC4 (zinc finger)"/>
    <property type="match status" value="1"/>
</dbReference>
<dbReference type="CDD" id="cd16708">
    <property type="entry name" value="RING-HC_Cbl"/>
    <property type="match status" value="1"/>
</dbReference>
<dbReference type="GO" id="GO:0016567">
    <property type="term" value="P:protein ubiquitination"/>
    <property type="evidence" value="ECO:0007669"/>
    <property type="project" value="UniProtKB-UniPathway"/>
</dbReference>
<dbReference type="GO" id="GO:0017124">
    <property type="term" value="F:SH3 domain binding"/>
    <property type="evidence" value="ECO:0007669"/>
    <property type="project" value="TreeGrafter"/>
</dbReference>
<dbReference type="InterPro" id="IPR024162">
    <property type="entry name" value="Adaptor_Cbl"/>
</dbReference>
<dbReference type="GO" id="GO:0008270">
    <property type="term" value="F:zinc ion binding"/>
    <property type="evidence" value="ECO:0007669"/>
    <property type="project" value="UniProtKB-KW"/>
</dbReference>
<feature type="region of interest" description="Disordered" evidence="13">
    <location>
        <begin position="862"/>
        <end position="898"/>
    </location>
</feature>
<comment type="catalytic activity">
    <reaction evidence="1 12">
        <text>S-ubiquitinyl-[E2 ubiquitin-conjugating enzyme]-L-cysteine + [acceptor protein]-L-lysine = [E2 ubiquitin-conjugating enzyme]-L-cysteine + N(6)-ubiquitinyl-[acceptor protein]-L-lysine.</text>
        <dbReference type="EC" id="2.3.2.27"/>
    </reaction>
</comment>
<comment type="caution">
    <text evidence="16">The sequence shown here is derived from an EMBL/GenBank/DDBJ whole genome shotgun (WGS) entry which is preliminary data.</text>
</comment>
<dbReference type="PROSITE" id="PS50089">
    <property type="entry name" value="ZF_RING_2"/>
    <property type="match status" value="1"/>
</dbReference>
<keyword evidence="4" id="KW-0963">Cytoplasm</keyword>
<evidence type="ECO:0000256" key="2">
    <source>
        <dbReference type="ARBA" id="ARBA00004496"/>
    </source>
</evidence>
<dbReference type="Pfam" id="PF02761">
    <property type="entry name" value="Cbl_N2"/>
    <property type="match status" value="1"/>
</dbReference>
<evidence type="ECO:0000256" key="6">
    <source>
        <dbReference type="ARBA" id="ARBA00022723"/>
    </source>
</evidence>
<dbReference type="PANTHER" id="PTHR23007">
    <property type="entry name" value="CBL"/>
    <property type="match status" value="1"/>
</dbReference>
<dbReference type="InterPro" id="IPR014741">
    <property type="entry name" value="Adaptor_Cbl_EF_hand-like"/>
</dbReference>
<dbReference type="AlphaFoldDB" id="A0A3M6UR70"/>
<dbReference type="Pfam" id="PF13920">
    <property type="entry name" value="zf-C3HC4_3"/>
    <property type="match status" value="1"/>
</dbReference>
<dbReference type="SUPFAM" id="SSF47473">
    <property type="entry name" value="EF-hand"/>
    <property type="match status" value="1"/>
</dbReference>
<dbReference type="PANTHER" id="PTHR23007:SF11">
    <property type="entry name" value="E3 UBIQUITIN-PROTEIN LIGASE CBL"/>
    <property type="match status" value="1"/>
</dbReference>
<dbReference type="STRING" id="46731.A0A3M6UR70"/>
<evidence type="ECO:0000256" key="1">
    <source>
        <dbReference type="ARBA" id="ARBA00000900"/>
    </source>
</evidence>
<dbReference type="GO" id="GO:0045121">
    <property type="term" value="C:membrane raft"/>
    <property type="evidence" value="ECO:0007669"/>
    <property type="project" value="TreeGrafter"/>
</dbReference>